<dbReference type="PANTHER" id="PTHR23048:SF0">
    <property type="entry name" value="CALMODULIN LIKE 3"/>
    <property type="match status" value="1"/>
</dbReference>
<organism evidence="4">
    <name type="scientific">Octopus bimaculoides</name>
    <name type="common">California two-spotted octopus</name>
    <dbReference type="NCBI Taxonomy" id="37653"/>
    <lineage>
        <taxon>Eukaryota</taxon>
        <taxon>Metazoa</taxon>
        <taxon>Spiralia</taxon>
        <taxon>Lophotrochozoa</taxon>
        <taxon>Mollusca</taxon>
        <taxon>Cephalopoda</taxon>
        <taxon>Coleoidea</taxon>
        <taxon>Octopodiformes</taxon>
        <taxon>Octopoda</taxon>
        <taxon>Incirrata</taxon>
        <taxon>Octopodidae</taxon>
        <taxon>Octopus</taxon>
    </lineage>
</organism>
<keyword evidence="2" id="KW-0514">Muscle protein</keyword>
<evidence type="ECO:0000256" key="1">
    <source>
        <dbReference type="ARBA" id="ARBA00022737"/>
    </source>
</evidence>
<dbReference type="OrthoDB" id="6056726at2759"/>
<dbReference type="InterPro" id="IPR011992">
    <property type="entry name" value="EF-hand-dom_pair"/>
</dbReference>
<proteinExistence type="predicted"/>
<dbReference type="KEGG" id="obi:106875129"/>
<evidence type="ECO:0000259" key="3">
    <source>
        <dbReference type="PROSITE" id="PS50222"/>
    </source>
</evidence>
<dbReference type="Gene3D" id="1.10.238.10">
    <property type="entry name" value="EF-hand"/>
    <property type="match status" value="1"/>
</dbReference>
<keyword evidence="1" id="KW-0677">Repeat</keyword>
<dbReference type="AlphaFoldDB" id="A0A0L8GRJ7"/>
<gene>
    <name evidence="4" type="ORF">OCBIM_22029134mg</name>
</gene>
<evidence type="ECO:0000256" key="2">
    <source>
        <dbReference type="ARBA" id="ARBA00023179"/>
    </source>
</evidence>
<dbReference type="STRING" id="37653.A0A0L8GRJ7"/>
<dbReference type="InterPro" id="IPR050230">
    <property type="entry name" value="CALM/Myosin/TropC-like"/>
</dbReference>
<dbReference type="EMBL" id="KQ420662">
    <property type="protein sequence ID" value="KOF79671.1"/>
    <property type="molecule type" value="Genomic_DNA"/>
</dbReference>
<name>A0A0L8GRJ7_OCTBM</name>
<dbReference type="SUPFAM" id="SSF47473">
    <property type="entry name" value="EF-hand"/>
    <property type="match status" value="1"/>
</dbReference>
<dbReference type="InterPro" id="IPR002048">
    <property type="entry name" value="EF_hand_dom"/>
</dbReference>
<dbReference type="OMA" id="VECTTKE"/>
<dbReference type="Pfam" id="PF13499">
    <property type="entry name" value="EF-hand_7"/>
    <property type="match status" value="1"/>
</dbReference>
<dbReference type="PANTHER" id="PTHR23048">
    <property type="entry name" value="MYOSIN LIGHT CHAIN 1, 3"/>
    <property type="match status" value="1"/>
</dbReference>
<dbReference type="GO" id="GO:0016460">
    <property type="term" value="C:myosin II complex"/>
    <property type="evidence" value="ECO:0007669"/>
    <property type="project" value="TreeGrafter"/>
</dbReference>
<evidence type="ECO:0000313" key="4">
    <source>
        <dbReference type="EMBL" id="KOF79671.1"/>
    </source>
</evidence>
<accession>A0A0L8GRJ7</accession>
<reference evidence="4" key="1">
    <citation type="submission" date="2015-07" db="EMBL/GenBank/DDBJ databases">
        <title>MeaNS - Measles Nucleotide Surveillance Program.</title>
        <authorList>
            <person name="Tran T."/>
            <person name="Druce J."/>
        </authorList>
    </citation>
    <scope>NUCLEOTIDE SEQUENCE</scope>
    <source>
        <strain evidence="4">UCB-OBI-ISO-001</strain>
        <tissue evidence="4">Gonad</tissue>
    </source>
</reference>
<protein>
    <recommendedName>
        <fullName evidence="3">EF-hand domain-containing protein</fullName>
    </recommendedName>
</protein>
<dbReference type="GO" id="GO:0005509">
    <property type="term" value="F:calcium ion binding"/>
    <property type="evidence" value="ECO:0007669"/>
    <property type="project" value="InterPro"/>
</dbReference>
<dbReference type="FunFam" id="1.10.238.10:FF:000001">
    <property type="entry name" value="Calmodulin 1"/>
    <property type="match status" value="1"/>
</dbReference>
<feature type="domain" description="EF-hand" evidence="3">
    <location>
        <begin position="141"/>
        <end position="176"/>
    </location>
</feature>
<sequence>MCRALCCAGNYLLVTLQQQQPQQQEEEQLQEDEQSLQLHQVTPTMGLKRMFGFGEMQSDEPELSQEQKEELYEAFKLFKSRKDKMSVLDIGEFLRCIGWNPSESDLEEAMNELEINGKGEVYLWDLERYVARRSADCVTGHERTDLLAAFNVLDKTGCGKIRIKDFRRFMTTLGDKMAPDEVEELLKEAKSEDTDFIEVKDLLEAMSLST</sequence>
<dbReference type="PROSITE" id="PS50222">
    <property type="entry name" value="EF_HAND_2"/>
    <property type="match status" value="1"/>
</dbReference>